<dbReference type="PANTHER" id="PTHR40763:SF4">
    <property type="entry name" value="DUF1707 DOMAIN-CONTAINING PROTEIN"/>
    <property type="match status" value="1"/>
</dbReference>
<organism evidence="4 5">
    <name type="scientific">Nocardioides agri</name>
    <dbReference type="NCBI Taxonomy" id="2682843"/>
    <lineage>
        <taxon>Bacteria</taxon>
        <taxon>Bacillati</taxon>
        <taxon>Actinomycetota</taxon>
        <taxon>Actinomycetes</taxon>
        <taxon>Propionibacteriales</taxon>
        <taxon>Nocardioidaceae</taxon>
        <taxon>Nocardioides</taxon>
    </lineage>
</organism>
<feature type="region of interest" description="Disordered" evidence="1">
    <location>
        <begin position="170"/>
        <end position="191"/>
    </location>
</feature>
<evidence type="ECO:0000313" key="4">
    <source>
        <dbReference type="EMBL" id="MVQ51690.1"/>
    </source>
</evidence>
<evidence type="ECO:0000313" key="5">
    <source>
        <dbReference type="Proteomes" id="UP000473525"/>
    </source>
</evidence>
<gene>
    <name evidence="4" type="ORF">GON03_21125</name>
</gene>
<comment type="caution">
    <text evidence="4">The sequence shown here is derived from an EMBL/GenBank/DDBJ whole genome shotgun (WGS) entry which is preliminary data.</text>
</comment>
<proteinExistence type="predicted"/>
<protein>
    <submittedName>
        <fullName evidence="4">DUF1707 domain-containing protein</fullName>
    </submittedName>
</protein>
<reference evidence="4 5" key="1">
    <citation type="submission" date="2019-12" db="EMBL/GenBank/DDBJ databases">
        <authorList>
            <person name="Huq M.A."/>
        </authorList>
    </citation>
    <scope>NUCLEOTIDE SEQUENCE [LARGE SCALE GENOMIC DNA]</scope>
    <source>
        <strain evidence="4 5">MAH-18</strain>
    </source>
</reference>
<evidence type="ECO:0000256" key="1">
    <source>
        <dbReference type="SAM" id="MobiDB-lite"/>
    </source>
</evidence>
<evidence type="ECO:0000259" key="3">
    <source>
        <dbReference type="Pfam" id="PF08044"/>
    </source>
</evidence>
<dbReference type="Proteomes" id="UP000473525">
    <property type="component" value="Unassembled WGS sequence"/>
</dbReference>
<dbReference type="PANTHER" id="PTHR40763">
    <property type="entry name" value="MEMBRANE PROTEIN-RELATED"/>
    <property type="match status" value="1"/>
</dbReference>
<feature type="transmembrane region" description="Helical" evidence="2">
    <location>
        <begin position="106"/>
        <end position="123"/>
    </location>
</feature>
<sequence>MEMEVWSSFTRDPRDRQHQALRASDQDRLLVQQVLADAYADGRLDREEFDERNEAARSVRTLGDIDPLLKDLVAPRPSTTGSLVHASRADLERLAHRHWQAKRREAVFSFLGASTVTTAIWFLTSWGKGGFDPYFFWPAFVIVFSLLHLIRTAASRQDIVDDEVKRLEKRQAKERGRPGRGPGWGPLDWKW</sequence>
<dbReference type="AlphaFoldDB" id="A0A6L6XWR9"/>
<feature type="domain" description="DUF1707" evidence="3">
    <location>
        <begin position="21"/>
        <end position="72"/>
    </location>
</feature>
<feature type="transmembrane region" description="Helical" evidence="2">
    <location>
        <begin position="135"/>
        <end position="154"/>
    </location>
</feature>
<accession>A0A6L6XWR9</accession>
<keyword evidence="2" id="KW-1133">Transmembrane helix</keyword>
<dbReference type="EMBL" id="WSEK01000005">
    <property type="protein sequence ID" value="MVQ51690.1"/>
    <property type="molecule type" value="Genomic_DNA"/>
</dbReference>
<keyword evidence="2" id="KW-0472">Membrane</keyword>
<dbReference type="Pfam" id="PF08044">
    <property type="entry name" value="DUF1707"/>
    <property type="match status" value="1"/>
</dbReference>
<name>A0A6L6XWR9_9ACTN</name>
<keyword evidence="5" id="KW-1185">Reference proteome</keyword>
<dbReference type="InterPro" id="IPR012551">
    <property type="entry name" value="DUF1707_SHOCT-like"/>
</dbReference>
<keyword evidence="2" id="KW-0812">Transmembrane</keyword>
<evidence type="ECO:0000256" key="2">
    <source>
        <dbReference type="SAM" id="Phobius"/>
    </source>
</evidence>